<dbReference type="EMBL" id="LT899436">
    <property type="protein sequence ID" value="SNR14987.1"/>
    <property type="molecule type" value="Genomic_DNA"/>
</dbReference>
<gene>
    <name evidence="3" type="ORF">TJEJU_1243</name>
</gene>
<dbReference type="Gene3D" id="1.25.40.10">
    <property type="entry name" value="Tetratricopeptide repeat domain"/>
    <property type="match status" value="1"/>
</dbReference>
<sequence length="912" mass="105272">MILYVNLLTNKVIIILFTLFTFNYCFSQKVLSIKDIEKLSSKIEINSQLIDSLANKLNSLESKKELYHNFSRFFRIYGDNKSALKYGNIELTYFDKLNLKDKKYHIALHLVGCYYHDNNQFLKAIEILKKSARLDIYPKKAAQSLCMLGSCYRAKGDIKKSINYYKKGISSLKKLNNKKSIVAHSINLALTANFSNNISDIQDAINYLFKVDSIIKNKSYPNFFLDVFNINNSLGNLYSKKETFDIKKSKYHYLKCLRLSKQENKYFFLSLASMNYGELLLKIKSDSSIYYLNKSLIKNTNKKHQNYNLLKAESHRNIANYYFWKKNLKKALKSINISLKTSFNLEIEDMSPTKFQLHKTSERLNISKALNTKIQILNQLYLKTDDSKYLNQIIETVNISDQLVEIILEDSTESSTQFSWRNNISKIYKYGIYAARLLGSENLQFQYLEKNKAFLLTQSINDNNYSLNLPNHIVDEELGYKKQILQLEDQTLTSDSKKLKDSLFDIKFAYQSFKDSIQKIYPEHFESKKKVELTSLQDVKQQIDNNTIVISYALHDETTTFNASTGLLISKNKSIPFSISNIEKLKTDLNIYRQLLARPLSNKNKIKQYNTAANSLYNSLFPTDEIKDLIQNKKVVIIPDDNLQNIPFEAFITDTTSNKYLIENTDISYAYSMSFLNVNNKISRTPEKDFAGFAPVEFENEKLATLQHSAEEIYSINNNLNGITLTGENVTKDSFLTNASDAKIIHLATHADISRKPVIHFSKDSLNLHELYTYKNNADLVVLSACETNVGELKKGEGILNLARGFFYSGSKSVVSSLWKVNDVATTELMTDFYTNLKDHQSKSEALNNAKRKYLKNHSLSEKSPYYWASFILIGDTNPTFESNSLIYWILGGIFIVFLFFFSYNKLINKRK</sequence>
<dbReference type="SMART" id="SM00028">
    <property type="entry name" value="TPR"/>
    <property type="match status" value="3"/>
</dbReference>
<evidence type="ECO:0000313" key="4">
    <source>
        <dbReference type="Proteomes" id="UP000215214"/>
    </source>
</evidence>
<keyword evidence="1" id="KW-0812">Transmembrane</keyword>
<keyword evidence="4" id="KW-1185">Reference proteome</keyword>
<dbReference type="InterPro" id="IPR024983">
    <property type="entry name" value="CHAT_dom"/>
</dbReference>
<feature type="transmembrane region" description="Helical" evidence="1">
    <location>
        <begin position="886"/>
        <end position="904"/>
    </location>
</feature>
<dbReference type="InterPro" id="IPR011990">
    <property type="entry name" value="TPR-like_helical_dom_sf"/>
</dbReference>
<dbReference type="AlphaFoldDB" id="A0A238U749"/>
<dbReference type="InterPro" id="IPR019734">
    <property type="entry name" value="TPR_rpt"/>
</dbReference>
<organism evidence="3 4">
    <name type="scientific">Tenacibaculum jejuense</name>
    <dbReference type="NCBI Taxonomy" id="584609"/>
    <lineage>
        <taxon>Bacteria</taxon>
        <taxon>Pseudomonadati</taxon>
        <taxon>Bacteroidota</taxon>
        <taxon>Flavobacteriia</taxon>
        <taxon>Flavobacteriales</taxon>
        <taxon>Flavobacteriaceae</taxon>
        <taxon>Tenacibaculum</taxon>
    </lineage>
</organism>
<accession>A0A238U749</accession>
<protein>
    <recommendedName>
        <fullName evidence="2">CHAT domain-containing protein</fullName>
    </recommendedName>
</protein>
<reference evidence="3 4" key="1">
    <citation type="submission" date="2017-07" db="EMBL/GenBank/DDBJ databases">
        <authorList>
            <person name="Sun Z.S."/>
            <person name="Albrecht U."/>
            <person name="Echele G."/>
            <person name="Lee C.C."/>
        </authorList>
    </citation>
    <scope>NUCLEOTIDE SEQUENCE [LARGE SCALE GENOMIC DNA]</scope>
    <source>
        <strain evidence="4">type strain: KCTC 22618</strain>
    </source>
</reference>
<evidence type="ECO:0000256" key="1">
    <source>
        <dbReference type="SAM" id="Phobius"/>
    </source>
</evidence>
<evidence type="ECO:0000313" key="3">
    <source>
        <dbReference type="EMBL" id="SNR14987.1"/>
    </source>
</evidence>
<name>A0A238U749_9FLAO</name>
<dbReference type="KEGG" id="tje:TJEJU_1243"/>
<evidence type="ECO:0000259" key="2">
    <source>
        <dbReference type="Pfam" id="PF12770"/>
    </source>
</evidence>
<proteinExistence type="predicted"/>
<dbReference type="SUPFAM" id="SSF48452">
    <property type="entry name" value="TPR-like"/>
    <property type="match status" value="1"/>
</dbReference>
<dbReference type="Pfam" id="PF13181">
    <property type="entry name" value="TPR_8"/>
    <property type="match status" value="1"/>
</dbReference>
<keyword evidence="1" id="KW-1133">Transmembrane helix</keyword>
<keyword evidence="1" id="KW-0472">Membrane</keyword>
<feature type="domain" description="CHAT" evidence="2">
    <location>
        <begin position="612"/>
        <end position="876"/>
    </location>
</feature>
<dbReference type="Pfam" id="PF12770">
    <property type="entry name" value="CHAT"/>
    <property type="match status" value="1"/>
</dbReference>
<dbReference type="Proteomes" id="UP000215214">
    <property type="component" value="Chromosome TJEJU"/>
</dbReference>
<dbReference type="PANTHER" id="PTHR10098:SF112">
    <property type="entry name" value="SLR0380 PROTEIN"/>
    <property type="match status" value="1"/>
</dbReference>
<dbReference type="PANTHER" id="PTHR10098">
    <property type="entry name" value="RAPSYN-RELATED"/>
    <property type="match status" value="1"/>
</dbReference>